<evidence type="ECO:0000256" key="2">
    <source>
        <dbReference type="SAM" id="Phobius"/>
    </source>
</evidence>
<feature type="transmembrane region" description="Helical" evidence="2">
    <location>
        <begin position="304"/>
        <end position="321"/>
    </location>
</feature>
<feature type="compositionally biased region" description="Polar residues" evidence="1">
    <location>
        <begin position="335"/>
        <end position="352"/>
    </location>
</feature>
<accession>A0A0L6V3R5</accession>
<keyword evidence="2" id="KW-0812">Transmembrane</keyword>
<evidence type="ECO:0000256" key="1">
    <source>
        <dbReference type="SAM" id="MobiDB-lite"/>
    </source>
</evidence>
<proteinExistence type="predicted"/>
<evidence type="ECO:0000313" key="4">
    <source>
        <dbReference type="EMBL" id="KNZ55349.1"/>
    </source>
</evidence>
<feature type="signal peptide" evidence="3">
    <location>
        <begin position="1"/>
        <end position="19"/>
    </location>
</feature>
<dbReference type="AlphaFoldDB" id="A0A0L6V3R5"/>
<feature type="chain" id="PRO_5005567786" evidence="3">
    <location>
        <begin position="20"/>
        <end position="352"/>
    </location>
</feature>
<reference evidence="4 5" key="1">
    <citation type="submission" date="2015-08" db="EMBL/GenBank/DDBJ databases">
        <title>Next Generation Sequencing and Analysis of the Genome of Puccinia sorghi L Schw, the Causal Agent of Maize Common Rust.</title>
        <authorList>
            <person name="Rochi L."/>
            <person name="Burguener G."/>
            <person name="Darino M."/>
            <person name="Turjanski A."/>
            <person name="Kreff E."/>
            <person name="Dieguez M.J."/>
            <person name="Sacco F."/>
        </authorList>
    </citation>
    <scope>NUCLEOTIDE SEQUENCE [LARGE SCALE GENOMIC DNA]</scope>
    <source>
        <strain evidence="4 5">RO10H11247</strain>
    </source>
</reference>
<sequence length="352" mass="40222">MLLLLIVLRMPWLLAIVLASRQHHSPCDEPSSRTPRAELRALIGPSRPGEPPPSGGVKLATANPKKLAGSAWPFWPKILLCATRFRASKPVHPSHGDGLQNLALPLSTSILLPLSWQVHRCCHDFAPVTHNYSTLFLFLGGWFFGSINQQEKDLALGNTFYLSKFPKLWSATAPINKCLPGTGYYLCNQPGSRTNPDNEVLIQWYLSGFKPVIFERKEMGRGDQRQVKFQQRGIFKKYHFQLILRFLTLYPPLIPDKFQEKNTTGWEEGRLNSAFLIFHKISFLTLLCSCFLILFFYFIISDSFVYFFCFLSLVLFLGGWRRRPPKNCHWRNDGGCNSNKQGSRPQFQPNGQ</sequence>
<protein>
    <submittedName>
        <fullName evidence="4">Putative signal peptide protein</fullName>
    </submittedName>
</protein>
<keyword evidence="5" id="KW-1185">Reference proteome</keyword>
<keyword evidence="3" id="KW-0732">Signal</keyword>
<dbReference type="EMBL" id="LAVV01007615">
    <property type="protein sequence ID" value="KNZ55349.1"/>
    <property type="molecule type" value="Genomic_DNA"/>
</dbReference>
<comment type="caution">
    <text evidence="4">The sequence shown here is derived from an EMBL/GenBank/DDBJ whole genome shotgun (WGS) entry which is preliminary data.</text>
</comment>
<organism evidence="4 5">
    <name type="scientific">Puccinia sorghi</name>
    <dbReference type="NCBI Taxonomy" id="27349"/>
    <lineage>
        <taxon>Eukaryota</taxon>
        <taxon>Fungi</taxon>
        <taxon>Dikarya</taxon>
        <taxon>Basidiomycota</taxon>
        <taxon>Pucciniomycotina</taxon>
        <taxon>Pucciniomycetes</taxon>
        <taxon>Pucciniales</taxon>
        <taxon>Pucciniaceae</taxon>
        <taxon>Puccinia</taxon>
    </lineage>
</organism>
<keyword evidence="2" id="KW-1133">Transmembrane helix</keyword>
<dbReference type="Proteomes" id="UP000037035">
    <property type="component" value="Unassembled WGS sequence"/>
</dbReference>
<evidence type="ECO:0000313" key="5">
    <source>
        <dbReference type="Proteomes" id="UP000037035"/>
    </source>
</evidence>
<feature type="region of interest" description="Disordered" evidence="1">
    <location>
        <begin position="333"/>
        <end position="352"/>
    </location>
</feature>
<feature type="transmembrane region" description="Helical" evidence="2">
    <location>
        <begin position="275"/>
        <end position="298"/>
    </location>
</feature>
<gene>
    <name evidence="4" type="ORF">VP01_2701g1</name>
</gene>
<keyword evidence="2" id="KW-0472">Membrane</keyword>
<name>A0A0L6V3R5_9BASI</name>
<dbReference type="VEuPathDB" id="FungiDB:VP01_2701g1"/>
<evidence type="ECO:0000256" key="3">
    <source>
        <dbReference type="SAM" id="SignalP"/>
    </source>
</evidence>